<evidence type="ECO:0000256" key="4">
    <source>
        <dbReference type="SAM" id="MobiDB-lite"/>
    </source>
</evidence>
<feature type="compositionally biased region" description="Polar residues" evidence="4">
    <location>
        <begin position="133"/>
        <end position="161"/>
    </location>
</feature>
<feature type="region of interest" description="Disordered" evidence="4">
    <location>
        <begin position="1"/>
        <end position="29"/>
    </location>
</feature>
<feature type="region of interest" description="Disordered" evidence="4">
    <location>
        <begin position="445"/>
        <end position="504"/>
    </location>
</feature>
<reference evidence="7" key="1">
    <citation type="submission" date="2025-08" db="UniProtKB">
        <authorList>
            <consortium name="Ensembl"/>
        </authorList>
    </citation>
    <scope>IDENTIFICATION</scope>
</reference>
<proteinExistence type="predicted"/>
<dbReference type="InterPro" id="IPR036964">
    <property type="entry name" value="RASGEF_cat_dom_sf"/>
</dbReference>
<organism evidence="7 8">
    <name type="scientific">Strix occidentalis caurina</name>
    <name type="common">northern spotted owl</name>
    <dbReference type="NCBI Taxonomy" id="311401"/>
    <lineage>
        <taxon>Eukaryota</taxon>
        <taxon>Metazoa</taxon>
        <taxon>Chordata</taxon>
        <taxon>Craniata</taxon>
        <taxon>Vertebrata</taxon>
        <taxon>Euteleostomi</taxon>
        <taxon>Archelosauria</taxon>
        <taxon>Archosauria</taxon>
        <taxon>Dinosauria</taxon>
        <taxon>Saurischia</taxon>
        <taxon>Theropoda</taxon>
        <taxon>Coelurosauria</taxon>
        <taxon>Aves</taxon>
        <taxon>Neognathae</taxon>
        <taxon>Neoaves</taxon>
        <taxon>Telluraves</taxon>
        <taxon>Strigiformes</taxon>
        <taxon>Strigidae</taxon>
        <taxon>Strix</taxon>
    </lineage>
</organism>
<dbReference type="GO" id="GO:0005085">
    <property type="term" value="F:guanyl-nucleotide exchange factor activity"/>
    <property type="evidence" value="ECO:0007669"/>
    <property type="project" value="UniProtKB-KW"/>
</dbReference>
<dbReference type="InterPro" id="IPR000980">
    <property type="entry name" value="SH2"/>
</dbReference>
<protein>
    <submittedName>
        <fullName evidence="7">SH2 domain containing 3C</fullName>
    </submittedName>
</protein>
<evidence type="ECO:0000256" key="1">
    <source>
        <dbReference type="ARBA" id="ARBA00022999"/>
    </source>
</evidence>
<dbReference type="InterPro" id="IPR036860">
    <property type="entry name" value="SH2_dom_sf"/>
</dbReference>
<dbReference type="Ensembl" id="ENSSOCT00000024120.1">
    <property type="protein sequence ID" value="ENSSOCP00000023533.1"/>
    <property type="gene ID" value="ENSSOCG00000017343.1"/>
</dbReference>
<evidence type="ECO:0000259" key="6">
    <source>
        <dbReference type="PROSITE" id="PS50009"/>
    </source>
</evidence>
<keyword evidence="8" id="KW-1185">Reference proteome</keyword>
<dbReference type="PROSITE" id="PS50001">
    <property type="entry name" value="SH2"/>
    <property type="match status" value="1"/>
</dbReference>
<dbReference type="SUPFAM" id="SSF55550">
    <property type="entry name" value="SH2 domain"/>
    <property type="match status" value="1"/>
</dbReference>
<accession>A0A8D0L0M2</accession>
<dbReference type="GO" id="GO:0007264">
    <property type="term" value="P:small GTPase-mediated signal transduction"/>
    <property type="evidence" value="ECO:0007669"/>
    <property type="project" value="InterPro"/>
</dbReference>
<feature type="domain" description="Ras-GEF" evidence="6">
    <location>
        <begin position="611"/>
        <end position="879"/>
    </location>
</feature>
<sequence>MKLPQGCGDGHSHQPCPEASGGSREAEGGRKRFEIISGIFFKFKGFGSLSNIPRSFTLRRVSVAPSFPESLRPGVPPPHGFLEEPFDGTQDDLNTMPKSPGPYARSSDMYSHMGTMPRLNLGKAGKNLGKAKSSQSCQEKGTPSDKSPQTAPLPNLQSPEMSGTPEPGPVVLTWGPASPSLPRACTAALADTLSSPVQFSKEKYILDSSPEKLHKELEEELKLSSTDLRSHAWYHGRIPREVSESLVQRNGDFLIRDSLTSLGDYVLTCRWRNEPLHFKINKVTVKSSEGHTRVQYLFEQESFDNVPALVRFYVGNRKAISEQSGAIVYCPINRTFPLRYLEASYGLANGKHGGSHSPATQKGGHIKRRSITMTDGLTADKITRAEGCPTSVSLPHHRDIIRNCAVSVDQIQDLHSPMSPISENPASPAYSTVTRLKPQACQAAGIAPASPVIRRSSEPQLCPGNNSKPLPDPAHSTHSTPCHGYARASPSPSVNSYSDPDTGHYCQLHPTSPISRDRPAHDIKQLPTKSYVERLKVEEGQRGTVENSSGEAEAGQRLKGEMDFRGFVPPTMETTSSFNPAAFQSLLIPLENKPLEMAVLKKVKELLAEVDVKTLAKHITKVDCLVARILGVTVEMQRLMGVSSGMELLTLPHGHQLRLDLLERFHTMSIMIAVDILGCTGSTEERAALLHKTIQLAAELKSTMGNMFSFAAVMNALEMTQIARLEQTWMVLRQRHTEGAILYEKKLKPFLKSLNEGKEGPPLTNTTFPHIMPLVTLLERDEALTDSPEPWETTDNSVEVVMAHLEAARMVAHHGGLYHTNAEVKLQGFQGRAELLEVFSTEFQLRLLWGSRGAESSQAERYEKFDKVLTALSHKLEPAVRFSEL</sequence>
<dbReference type="PROSITE" id="PS50009">
    <property type="entry name" value="RASGEF_CAT"/>
    <property type="match status" value="1"/>
</dbReference>
<evidence type="ECO:0000259" key="5">
    <source>
        <dbReference type="PROSITE" id="PS50001"/>
    </source>
</evidence>
<dbReference type="Gene3D" id="3.30.505.10">
    <property type="entry name" value="SH2 domain"/>
    <property type="match status" value="1"/>
</dbReference>
<dbReference type="AlphaFoldDB" id="A0A8D0L0M2"/>
<evidence type="ECO:0000256" key="3">
    <source>
        <dbReference type="PROSITE-ProRule" id="PRU00191"/>
    </source>
</evidence>
<feature type="compositionally biased region" description="Polar residues" evidence="4">
    <location>
        <begin position="490"/>
        <end position="499"/>
    </location>
</feature>
<dbReference type="Proteomes" id="UP000694551">
    <property type="component" value="Unplaced"/>
</dbReference>
<dbReference type="InterPro" id="IPR051853">
    <property type="entry name" value="SH2-Ras-GEF_adapter"/>
</dbReference>
<dbReference type="InterPro" id="IPR023578">
    <property type="entry name" value="Ras_GEF_dom_sf"/>
</dbReference>
<dbReference type="CDD" id="cd10337">
    <property type="entry name" value="SH2_BCAR3"/>
    <property type="match status" value="1"/>
</dbReference>
<dbReference type="Gene3D" id="1.10.840.10">
    <property type="entry name" value="Ras guanine-nucleotide exchange factors catalytic domain"/>
    <property type="match status" value="1"/>
</dbReference>
<name>A0A8D0L0M2_STROC</name>
<dbReference type="InterPro" id="IPR044102">
    <property type="entry name" value="SH2_SHEP1/BCAR3/NSP1"/>
</dbReference>
<keyword evidence="2" id="KW-0344">Guanine-nucleotide releasing factor</keyword>
<dbReference type="FunFam" id="3.30.505.10:FF:000013">
    <property type="entry name" value="SH2 domain-containing protein 3C isoform X1"/>
    <property type="match status" value="1"/>
</dbReference>
<dbReference type="PANTHER" id="PTHR14247:SF6">
    <property type="entry name" value="SH2 DOMAIN-CONTAINING PROTEIN 3C"/>
    <property type="match status" value="1"/>
</dbReference>
<dbReference type="SUPFAM" id="SSF48366">
    <property type="entry name" value="Ras GEF"/>
    <property type="match status" value="1"/>
</dbReference>
<evidence type="ECO:0000313" key="8">
    <source>
        <dbReference type="Proteomes" id="UP000694551"/>
    </source>
</evidence>
<dbReference type="Pfam" id="PF00017">
    <property type="entry name" value="SH2"/>
    <property type="match status" value="1"/>
</dbReference>
<evidence type="ECO:0000256" key="2">
    <source>
        <dbReference type="PROSITE-ProRule" id="PRU00168"/>
    </source>
</evidence>
<feature type="region of interest" description="Disordered" evidence="4">
    <location>
        <begin position="67"/>
        <end position="175"/>
    </location>
</feature>
<dbReference type="Pfam" id="PF00617">
    <property type="entry name" value="RasGEF"/>
    <property type="match status" value="1"/>
</dbReference>
<dbReference type="InterPro" id="IPR001895">
    <property type="entry name" value="RASGEF_cat_dom"/>
</dbReference>
<feature type="domain" description="SH2" evidence="5">
    <location>
        <begin position="233"/>
        <end position="332"/>
    </location>
</feature>
<evidence type="ECO:0000313" key="7">
    <source>
        <dbReference type="Ensembl" id="ENSSOCP00000023533.1"/>
    </source>
</evidence>
<feature type="compositionally biased region" description="Low complexity" evidence="4">
    <location>
        <begin position="119"/>
        <end position="132"/>
    </location>
</feature>
<reference evidence="7" key="2">
    <citation type="submission" date="2025-09" db="UniProtKB">
        <authorList>
            <consortium name="Ensembl"/>
        </authorList>
    </citation>
    <scope>IDENTIFICATION</scope>
</reference>
<dbReference type="SMART" id="SM00252">
    <property type="entry name" value="SH2"/>
    <property type="match status" value="1"/>
</dbReference>
<dbReference type="PANTHER" id="PTHR14247">
    <property type="entry name" value="BREAST CANCER ANTI-ESTROGEN RESISTANCE PROTEIN 3 HOMOLOG-LIKE PROTEIN"/>
    <property type="match status" value="1"/>
</dbReference>
<keyword evidence="1 3" id="KW-0727">SH2 domain</keyword>
<dbReference type="GO" id="GO:0001784">
    <property type="term" value="F:phosphotyrosine residue binding"/>
    <property type="evidence" value="ECO:0007669"/>
    <property type="project" value="InterPro"/>
</dbReference>
<dbReference type="FunFam" id="1.10.840.10:FF:000007">
    <property type="entry name" value="SH2 domain containing 3C (Predicted)"/>
    <property type="match status" value="1"/>
</dbReference>
<dbReference type="SMART" id="SM00147">
    <property type="entry name" value="RasGEF"/>
    <property type="match status" value="1"/>
</dbReference>